<proteinExistence type="predicted"/>
<dbReference type="Pfam" id="PF12395">
    <property type="entry name" value="DUF3658"/>
    <property type="match status" value="1"/>
</dbReference>
<feature type="domain" description="DUF3658" evidence="2">
    <location>
        <begin position="178"/>
        <end position="283"/>
    </location>
</feature>
<dbReference type="InterPro" id="IPR022123">
    <property type="entry name" value="DUF3658"/>
</dbReference>
<evidence type="ECO:0000259" key="2">
    <source>
        <dbReference type="Pfam" id="PF12395"/>
    </source>
</evidence>
<dbReference type="EMBL" id="FXAN01000109">
    <property type="protein sequence ID" value="SMG02674.1"/>
    <property type="molecule type" value="Genomic_DNA"/>
</dbReference>
<dbReference type="AlphaFoldDB" id="A0A238HBB8"/>
<gene>
    <name evidence="3" type="ORF">BSIN_2600</name>
</gene>
<name>A0A238HBB8_9BURK</name>
<accession>A0A238HBB8</accession>
<evidence type="ECO:0000259" key="1">
    <source>
        <dbReference type="Pfam" id="PF08874"/>
    </source>
</evidence>
<dbReference type="InterPro" id="IPR014973">
    <property type="entry name" value="DUF1835"/>
</dbReference>
<sequence>MPDGLDENLRRAASGFSLLTTGRMRTLHVTQGGSAAASLRIALSAAGRDHDTVIELLDDLTVGPLRGVDDAPDARAAFWERVIGDTLPVWIARLAAERAKFDALAAGSEQIVIWHGQSAADQLMLRRVAYHLRSAPQRLNEVRLSIADMDDPRAWASVRADQATAAGIFPPERLRAKLAEAAPISVLRISRLALEWLEARQANAELRYFVGNTFKSGLYTDLDALVLEHAGSEWRPAARVAGAVMALADRGQLFVSDTVAFWRCRELAAAGRLELRGDARSIEHWRTATLRVAPAAAHR</sequence>
<evidence type="ECO:0000313" key="3">
    <source>
        <dbReference type="EMBL" id="SMG02674.1"/>
    </source>
</evidence>
<protein>
    <submittedName>
        <fullName evidence="3">ABC-type molybdate transport system, permease component</fullName>
    </submittedName>
</protein>
<reference evidence="3 4" key="1">
    <citation type="submission" date="2017-04" db="EMBL/GenBank/DDBJ databases">
        <authorList>
            <person name="Afonso C.L."/>
            <person name="Miller P.J."/>
            <person name="Scott M.A."/>
            <person name="Spackman E."/>
            <person name="Goraichik I."/>
            <person name="Dimitrov K.M."/>
            <person name="Suarez D.L."/>
            <person name="Swayne D.E."/>
        </authorList>
    </citation>
    <scope>NUCLEOTIDE SEQUENCE [LARGE SCALE GENOMIC DNA]</scope>
    <source>
        <strain evidence="3">LMG 28154</strain>
    </source>
</reference>
<feature type="domain" description="DUF1835" evidence="1">
    <location>
        <begin position="27"/>
        <end position="143"/>
    </location>
</feature>
<dbReference type="Pfam" id="PF08874">
    <property type="entry name" value="DUF1835"/>
    <property type="match status" value="1"/>
</dbReference>
<organism evidence="3 4">
    <name type="scientific">Burkholderia singularis</name>
    <dbReference type="NCBI Taxonomy" id="1503053"/>
    <lineage>
        <taxon>Bacteria</taxon>
        <taxon>Pseudomonadati</taxon>
        <taxon>Pseudomonadota</taxon>
        <taxon>Betaproteobacteria</taxon>
        <taxon>Burkholderiales</taxon>
        <taxon>Burkholderiaceae</taxon>
        <taxon>Burkholderia</taxon>
        <taxon>pseudomallei group</taxon>
    </lineage>
</organism>
<evidence type="ECO:0000313" key="4">
    <source>
        <dbReference type="Proteomes" id="UP000198460"/>
    </source>
</evidence>
<dbReference type="Proteomes" id="UP000198460">
    <property type="component" value="Unassembled WGS sequence"/>
</dbReference>